<keyword evidence="2 3" id="KW-0186">Copper</keyword>
<organism evidence="7 8">
    <name type="scientific">Motilimonas pumila</name>
    <dbReference type="NCBI Taxonomy" id="2303987"/>
    <lineage>
        <taxon>Bacteria</taxon>
        <taxon>Pseudomonadati</taxon>
        <taxon>Pseudomonadota</taxon>
        <taxon>Gammaproteobacteria</taxon>
        <taxon>Alteromonadales</taxon>
        <taxon>Alteromonadales genera incertae sedis</taxon>
        <taxon>Motilimonas</taxon>
    </lineage>
</organism>
<dbReference type="EMBL" id="QZCH01000004">
    <property type="protein sequence ID" value="RJG49492.1"/>
    <property type="molecule type" value="Genomic_DNA"/>
</dbReference>
<dbReference type="InterPro" id="IPR003782">
    <property type="entry name" value="SCO1/SenC"/>
</dbReference>
<dbReference type="OrthoDB" id="9790194at2"/>
<evidence type="ECO:0000256" key="3">
    <source>
        <dbReference type="PIRSR" id="PIRSR603782-1"/>
    </source>
</evidence>
<comment type="caution">
    <text evidence="7">The sequence shown here is derived from an EMBL/GenBank/DDBJ whole genome shotgun (WGS) entry which is preliminary data.</text>
</comment>
<evidence type="ECO:0000313" key="7">
    <source>
        <dbReference type="EMBL" id="RJG49492.1"/>
    </source>
</evidence>
<reference evidence="7 8" key="2">
    <citation type="submission" date="2019-01" db="EMBL/GenBank/DDBJ databases">
        <title>Motilimonas pumilus sp. nov., isolated from the gut of sea cucumber (Apostichopus japonicus).</title>
        <authorList>
            <person name="Wang F.-Q."/>
            <person name="Ren L.-H."/>
            <person name="Lin Y.-W."/>
            <person name="Sun G.-H."/>
            <person name="Du Z.-J."/>
            <person name="Zhao J.-X."/>
            <person name="Liu X.-J."/>
            <person name="Liu L.-J."/>
        </authorList>
    </citation>
    <scope>NUCLEOTIDE SEQUENCE [LARGE SCALE GENOMIC DNA]</scope>
    <source>
        <strain evidence="7 8">PLHSC7-2</strain>
    </source>
</reference>
<evidence type="ECO:0000256" key="2">
    <source>
        <dbReference type="ARBA" id="ARBA00023008"/>
    </source>
</evidence>
<dbReference type="Proteomes" id="UP000283255">
    <property type="component" value="Unassembled WGS sequence"/>
</dbReference>
<dbReference type="PANTHER" id="PTHR12151:SF25">
    <property type="entry name" value="LINALOOL DEHYDRATASE_ISOMERASE DOMAIN-CONTAINING PROTEIN"/>
    <property type="match status" value="1"/>
</dbReference>
<dbReference type="CDD" id="cd02968">
    <property type="entry name" value="SCO"/>
    <property type="match status" value="1"/>
</dbReference>
<comment type="similarity">
    <text evidence="1">Belongs to the SCO1/2 family.</text>
</comment>
<feature type="chain" id="PRO_5019423600" evidence="5">
    <location>
        <begin position="22"/>
        <end position="217"/>
    </location>
</feature>
<sequence length="217" mass="24114">MKNKASWIFIGLLALIAGVWAAQQFMPTQAEVKATVYDPPKVIEPFELQRGGGSFNNKDLLGKWSLVFIGYTFCPDVCPTTLSDLNRIAPQLAANPAKEPVQVLFVSVDPNRDQAGKLTEYTHYFNPDFIGLTAEHTTLFPFTRQLGMVYSIVEQGTEGYYLVDHSASIALINPEGKLQGVFRPEFEQAFRPEREKGTVPSVDMQQLVKDLAVISKG</sequence>
<dbReference type="InterPro" id="IPR036249">
    <property type="entry name" value="Thioredoxin-like_sf"/>
</dbReference>
<keyword evidence="8" id="KW-1185">Reference proteome</keyword>
<accession>A0A418YHB8</accession>
<feature type="domain" description="Thioredoxin" evidence="6">
    <location>
        <begin position="37"/>
        <end position="213"/>
    </location>
</feature>
<dbReference type="AlphaFoldDB" id="A0A418YHB8"/>
<dbReference type="SUPFAM" id="SSF52833">
    <property type="entry name" value="Thioredoxin-like"/>
    <property type="match status" value="1"/>
</dbReference>
<feature type="signal peptide" evidence="5">
    <location>
        <begin position="1"/>
        <end position="21"/>
    </location>
</feature>
<feature type="binding site" evidence="3">
    <location>
        <position position="165"/>
    </location>
    <ligand>
        <name>Cu cation</name>
        <dbReference type="ChEBI" id="CHEBI:23378"/>
    </ligand>
</feature>
<feature type="binding site" evidence="3">
    <location>
        <position position="74"/>
    </location>
    <ligand>
        <name>Cu cation</name>
        <dbReference type="ChEBI" id="CHEBI:23378"/>
    </ligand>
</feature>
<dbReference type="PROSITE" id="PS51352">
    <property type="entry name" value="THIOREDOXIN_2"/>
    <property type="match status" value="1"/>
</dbReference>
<name>A0A418YHB8_9GAMM</name>
<evidence type="ECO:0000259" key="6">
    <source>
        <dbReference type="PROSITE" id="PS51352"/>
    </source>
</evidence>
<evidence type="ECO:0000256" key="5">
    <source>
        <dbReference type="SAM" id="SignalP"/>
    </source>
</evidence>
<dbReference type="Pfam" id="PF02630">
    <property type="entry name" value="SCO1-SenC"/>
    <property type="match status" value="1"/>
</dbReference>
<keyword evidence="4" id="KW-1015">Disulfide bond</keyword>
<proteinExistence type="inferred from homology"/>
<dbReference type="GO" id="GO:0046872">
    <property type="term" value="F:metal ion binding"/>
    <property type="evidence" value="ECO:0007669"/>
    <property type="project" value="UniProtKB-KW"/>
</dbReference>
<protein>
    <submittedName>
        <fullName evidence="7">SCO family protein</fullName>
    </submittedName>
</protein>
<gene>
    <name evidence="7" type="ORF">D1Z90_05915</name>
</gene>
<dbReference type="InterPro" id="IPR013766">
    <property type="entry name" value="Thioredoxin_domain"/>
</dbReference>
<dbReference type="PANTHER" id="PTHR12151">
    <property type="entry name" value="ELECTRON TRANSPORT PROTIN SCO1/SENC FAMILY MEMBER"/>
    <property type="match status" value="1"/>
</dbReference>
<dbReference type="RefSeq" id="WP_119909827.1">
    <property type="nucleotide sequence ID" value="NZ_QZCH01000004.1"/>
</dbReference>
<feature type="disulfide bond" description="Redox-active" evidence="4">
    <location>
        <begin position="74"/>
        <end position="78"/>
    </location>
</feature>
<dbReference type="Gene3D" id="3.40.30.10">
    <property type="entry name" value="Glutaredoxin"/>
    <property type="match status" value="1"/>
</dbReference>
<feature type="binding site" evidence="3">
    <location>
        <position position="78"/>
    </location>
    <ligand>
        <name>Cu cation</name>
        <dbReference type="ChEBI" id="CHEBI:23378"/>
    </ligand>
</feature>
<evidence type="ECO:0000256" key="1">
    <source>
        <dbReference type="ARBA" id="ARBA00010996"/>
    </source>
</evidence>
<reference evidence="7 8" key="1">
    <citation type="submission" date="2018-09" db="EMBL/GenBank/DDBJ databases">
        <authorList>
            <person name="Wang F."/>
        </authorList>
    </citation>
    <scope>NUCLEOTIDE SEQUENCE [LARGE SCALE GENOMIC DNA]</scope>
    <source>
        <strain evidence="7 8">PLHSC7-2</strain>
    </source>
</reference>
<keyword evidence="3" id="KW-0479">Metal-binding</keyword>
<keyword evidence="5" id="KW-0732">Signal</keyword>
<evidence type="ECO:0000256" key="4">
    <source>
        <dbReference type="PIRSR" id="PIRSR603782-2"/>
    </source>
</evidence>
<evidence type="ECO:0000313" key="8">
    <source>
        <dbReference type="Proteomes" id="UP000283255"/>
    </source>
</evidence>